<keyword evidence="2" id="KW-0694">RNA-binding</keyword>
<dbReference type="SMART" id="SM00025">
    <property type="entry name" value="Pumilio"/>
    <property type="match status" value="5"/>
</dbReference>
<dbReference type="GO" id="GO:0003729">
    <property type="term" value="F:mRNA binding"/>
    <property type="evidence" value="ECO:0007669"/>
    <property type="project" value="TreeGrafter"/>
</dbReference>
<dbReference type="InterPro" id="IPR001313">
    <property type="entry name" value="Pumilio_RNA-bd_rpt"/>
</dbReference>
<dbReference type="PROSITE" id="PS50302">
    <property type="entry name" value="PUM"/>
    <property type="match status" value="2"/>
</dbReference>
<dbReference type="InterPro" id="IPR012959">
    <property type="entry name" value="CPL_dom"/>
</dbReference>
<dbReference type="PANTHER" id="PTHR13389">
    <property type="entry name" value="PUMILIO HOMOLOG 3"/>
    <property type="match status" value="1"/>
</dbReference>
<dbReference type="InterPro" id="IPR040059">
    <property type="entry name" value="PUM3"/>
</dbReference>
<dbReference type="OrthoDB" id="497380at2759"/>
<feature type="region of interest" description="Disordered" evidence="5">
    <location>
        <begin position="1"/>
        <end position="98"/>
    </location>
</feature>
<dbReference type="FunCoup" id="A0A5J5EGC2">
    <property type="interactions" value="968"/>
</dbReference>
<feature type="repeat" description="Pumilio" evidence="4">
    <location>
        <begin position="190"/>
        <end position="225"/>
    </location>
</feature>
<dbReference type="InterPro" id="IPR016024">
    <property type="entry name" value="ARM-type_fold"/>
</dbReference>
<evidence type="ECO:0000259" key="6">
    <source>
        <dbReference type="PROSITE" id="PS50303"/>
    </source>
</evidence>
<dbReference type="GO" id="GO:0005730">
    <property type="term" value="C:nucleolus"/>
    <property type="evidence" value="ECO:0007669"/>
    <property type="project" value="TreeGrafter"/>
</dbReference>
<feature type="domain" description="PUM-HD" evidence="6">
    <location>
        <begin position="126"/>
        <end position="488"/>
    </location>
</feature>
<dbReference type="Gene3D" id="1.25.10.10">
    <property type="entry name" value="Leucine-rich Repeat Variant"/>
    <property type="match status" value="1"/>
</dbReference>
<proteinExistence type="predicted"/>
<evidence type="ECO:0000256" key="1">
    <source>
        <dbReference type="ARBA" id="ARBA00022737"/>
    </source>
</evidence>
<keyword evidence="8" id="KW-1185">Reference proteome</keyword>
<evidence type="ECO:0000256" key="3">
    <source>
        <dbReference type="ARBA" id="ARBA00024893"/>
    </source>
</evidence>
<dbReference type="EMBL" id="VXIS01000364">
    <property type="protein sequence ID" value="KAA8894113.1"/>
    <property type="molecule type" value="Genomic_DNA"/>
</dbReference>
<dbReference type="PANTHER" id="PTHR13389:SF0">
    <property type="entry name" value="PUMILIO HOMOLOG 3"/>
    <property type="match status" value="1"/>
</dbReference>
<evidence type="ECO:0000256" key="4">
    <source>
        <dbReference type="PROSITE-ProRule" id="PRU00317"/>
    </source>
</evidence>
<dbReference type="AlphaFoldDB" id="A0A5J5EGC2"/>
<accession>A0A5J5EGC2</accession>
<feature type="compositionally biased region" description="Basic and acidic residues" evidence="5">
    <location>
        <begin position="77"/>
        <end position="98"/>
    </location>
</feature>
<name>A0A5J5EGC2_9PEZI</name>
<evidence type="ECO:0000313" key="8">
    <source>
        <dbReference type="Proteomes" id="UP000326924"/>
    </source>
</evidence>
<dbReference type="Pfam" id="PF00806">
    <property type="entry name" value="PUF"/>
    <property type="match status" value="1"/>
</dbReference>
<keyword evidence="1" id="KW-0677">Repeat</keyword>
<dbReference type="InParanoid" id="A0A5J5EGC2"/>
<gene>
    <name evidence="7" type="ORF">FN846DRAFT_786965</name>
</gene>
<dbReference type="GO" id="GO:0006417">
    <property type="term" value="P:regulation of translation"/>
    <property type="evidence" value="ECO:0007669"/>
    <property type="project" value="TreeGrafter"/>
</dbReference>
<reference evidence="7 8" key="1">
    <citation type="submission" date="2019-09" db="EMBL/GenBank/DDBJ databases">
        <title>Draft genome of the ectomycorrhizal ascomycete Sphaerosporella brunnea.</title>
        <authorList>
            <consortium name="DOE Joint Genome Institute"/>
            <person name="Benucci G.M."/>
            <person name="Marozzi G."/>
            <person name="Antonielli L."/>
            <person name="Sanchez S."/>
            <person name="Marco P."/>
            <person name="Wang X."/>
            <person name="Falini L.B."/>
            <person name="Barry K."/>
            <person name="Haridas S."/>
            <person name="Lipzen A."/>
            <person name="Labutti K."/>
            <person name="Grigoriev I.V."/>
            <person name="Murat C."/>
            <person name="Martin F."/>
            <person name="Albertini E."/>
            <person name="Donnini D."/>
            <person name="Bonito G."/>
        </authorList>
    </citation>
    <scope>NUCLEOTIDE SEQUENCE [LARGE SCALE GENOMIC DNA]</scope>
    <source>
        <strain evidence="7 8">Sb_GMNB300</strain>
    </source>
</reference>
<comment type="caution">
    <text evidence="7">The sequence shown here is derived from an EMBL/GenBank/DDBJ whole genome shotgun (WGS) entry which is preliminary data.</text>
</comment>
<dbReference type="SUPFAM" id="SSF48371">
    <property type="entry name" value="ARM repeat"/>
    <property type="match status" value="1"/>
</dbReference>
<organism evidence="7 8">
    <name type="scientific">Sphaerosporella brunnea</name>
    <dbReference type="NCBI Taxonomy" id="1250544"/>
    <lineage>
        <taxon>Eukaryota</taxon>
        <taxon>Fungi</taxon>
        <taxon>Dikarya</taxon>
        <taxon>Ascomycota</taxon>
        <taxon>Pezizomycotina</taxon>
        <taxon>Pezizomycetes</taxon>
        <taxon>Pezizales</taxon>
        <taxon>Pyronemataceae</taxon>
        <taxon>Sphaerosporella</taxon>
    </lineage>
</organism>
<dbReference type="Pfam" id="PF08144">
    <property type="entry name" value="CPL"/>
    <property type="match status" value="1"/>
</dbReference>
<dbReference type="PROSITE" id="PS50303">
    <property type="entry name" value="PUM_HD"/>
    <property type="match status" value="1"/>
</dbReference>
<evidence type="ECO:0000256" key="2">
    <source>
        <dbReference type="ARBA" id="ARBA00022884"/>
    </source>
</evidence>
<protein>
    <submittedName>
        <fullName evidence="7">Armadillo-type protein</fullName>
    </submittedName>
</protein>
<dbReference type="Proteomes" id="UP000326924">
    <property type="component" value="Unassembled WGS sequence"/>
</dbReference>
<evidence type="ECO:0000313" key="7">
    <source>
        <dbReference type="EMBL" id="KAA8894113.1"/>
    </source>
</evidence>
<comment type="function">
    <text evidence="3">RNA-binding nucleolar protein required for pre-rRNA processing. Involved in production of 18S rRNA and assembly of small ribosomal subunit.</text>
</comment>
<sequence length="640" mass="71123">MAGLKRKQDKSLSNGRKKPKVDSSADKKKLQKSTSKHSKKAAQPVTAESHDDEWDDEVGSSDDEEYGGVGLDVDGAMELHKPTQGDDSKGEKTAEDVAKARASRQEQKRLIAERKQAKPMGEVIQKSKKIWEQMRRKDISKEERRKKLEEHQQMIRGQIKDLVFKHDASRVVQTALKYGSKSIREEVAQELKGTYVNLAQSSYGKYLVVKAMHYGTPETKKMVADEFLGHVKKLIKHREACFVIEDIYNQFGTREQKARMVREFYGLEFAVFGKNGGADPSLKKILEQSPEKRAVIMKHLLELLTAVVGKGAIFFGIVHKAMLEYVLNVQPGTTDATEFVELVKEHGTEIAFTKDGAQVMMRCLALGNAKDRKAIIKNLKPVAHQMAVHENAHMLLLTLMDVVDDTVLVNKSIFTELQQHILDLATNRFGRIPLLYPFVGRMTRLLPPTAIGQVQEMDPIREATSKKDPEVRRSELRTHLSPAVLQAIADHAVELVQDSFGCQFIAEVLLGSSGDKSAALNAVAALATGDPNSESHVVATAAGGRMLKTLVAGGHYNSKEKRVELIDPPLGFHVILYNEIQDNINEWATGVGSFVVVSLLEASGFAQQAQLQETLRKHRNVISQAAEEGNKGCKVILEKL</sequence>
<dbReference type="InterPro" id="IPR011989">
    <property type="entry name" value="ARM-like"/>
</dbReference>
<dbReference type="InterPro" id="IPR033133">
    <property type="entry name" value="PUM-HD"/>
</dbReference>
<feature type="repeat" description="Pumilio" evidence="4">
    <location>
        <begin position="341"/>
        <end position="377"/>
    </location>
</feature>
<evidence type="ECO:0000256" key="5">
    <source>
        <dbReference type="SAM" id="MobiDB-lite"/>
    </source>
</evidence>
<feature type="compositionally biased region" description="Acidic residues" evidence="5">
    <location>
        <begin position="50"/>
        <end position="66"/>
    </location>
</feature>
<feature type="compositionally biased region" description="Basic residues" evidence="5">
    <location>
        <begin position="29"/>
        <end position="40"/>
    </location>
</feature>